<protein>
    <submittedName>
        <fullName evidence="1">Uncharacterized protein</fullName>
    </submittedName>
</protein>
<gene>
    <name evidence="1" type="ORF">GCM10022214_09840</name>
</gene>
<evidence type="ECO:0000313" key="2">
    <source>
        <dbReference type="Proteomes" id="UP001500683"/>
    </source>
</evidence>
<proteinExistence type="predicted"/>
<dbReference type="RefSeq" id="WP_344941292.1">
    <property type="nucleotide sequence ID" value="NZ_BAAAZG010000002.1"/>
</dbReference>
<organism evidence="1 2">
    <name type="scientific">Actinomadura miaoliensis</name>
    <dbReference type="NCBI Taxonomy" id="430685"/>
    <lineage>
        <taxon>Bacteria</taxon>
        <taxon>Bacillati</taxon>
        <taxon>Actinomycetota</taxon>
        <taxon>Actinomycetes</taxon>
        <taxon>Streptosporangiales</taxon>
        <taxon>Thermomonosporaceae</taxon>
        <taxon>Actinomadura</taxon>
    </lineage>
</organism>
<evidence type="ECO:0000313" key="1">
    <source>
        <dbReference type="EMBL" id="GAA4059389.1"/>
    </source>
</evidence>
<comment type="caution">
    <text evidence="1">The sequence shown here is derived from an EMBL/GenBank/DDBJ whole genome shotgun (WGS) entry which is preliminary data.</text>
</comment>
<dbReference type="Pfam" id="PF20117">
    <property type="entry name" value="DUF6507"/>
    <property type="match status" value="1"/>
</dbReference>
<keyword evidence="2" id="KW-1185">Reference proteome</keyword>
<dbReference type="EMBL" id="BAAAZG010000002">
    <property type="protein sequence ID" value="GAA4059389.1"/>
    <property type="molecule type" value="Genomic_DNA"/>
</dbReference>
<name>A0ABP7V530_9ACTN</name>
<sequence>MTSYGIDDGGVLGELRRAAAASQPLWKHDKAFFTHLKEAGVACRSEIVSAALLRFGTQARTRVNGMESRINRAVTKTSEATSYYVAADHEMGERARRYARRAAAAQRAAIEAPGPNGLYKQK</sequence>
<dbReference type="InterPro" id="IPR045436">
    <property type="entry name" value="DUF6507"/>
</dbReference>
<dbReference type="Proteomes" id="UP001500683">
    <property type="component" value="Unassembled WGS sequence"/>
</dbReference>
<reference evidence="2" key="1">
    <citation type="journal article" date="2019" name="Int. J. Syst. Evol. Microbiol.">
        <title>The Global Catalogue of Microorganisms (GCM) 10K type strain sequencing project: providing services to taxonomists for standard genome sequencing and annotation.</title>
        <authorList>
            <consortium name="The Broad Institute Genomics Platform"/>
            <consortium name="The Broad Institute Genome Sequencing Center for Infectious Disease"/>
            <person name="Wu L."/>
            <person name="Ma J."/>
        </authorList>
    </citation>
    <scope>NUCLEOTIDE SEQUENCE [LARGE SCALE GENOMIC DNA]</scope>
    <source>
        <strain evidence="2">JCM 16702</strain>
    </source>
</reference>
<accession>A0ABP7V530</accession>